<name>A0ABT4VTA8_9HYPH</name>
<accession>A0ABT4VTA8</accession>
<organism evidence="3 4">
    <name type="scientific">Hoeflea poritis</name>
    <dbReference type="NCBI Taxonomy" id="2993659"/>
    <lineage>
        <taxon>Bacteria</taxon>
        <taxon>Pseudomonadati</taxon>
        <taxon>Pseudomonadota</taxon>
        <taxon>Alphaproteobacteria</taxon>
        <taxon>Hyphomicrobiales</taxon>
        <taxon>Rhizobiaceae</taxon>
        <taxon>Hoeflea</taxon>
    </lineage>
</organism>
<gene>
    <name evidence="3" type="ORF">OOZ53_21495</name>
</gene>
<feature type="domain" description="Pilus formation protein N-terminal" evidence="2">
    <location>
        <begin position="34"/>
        <end position="104"/>
    </location>
</feature>
<dbReference type="Pfam" id="PF13629">
    <property type="entry name" value="T2SS-T3SS_pil_N"/>
    <property type="match status" value="1"/>
</dbReference>
<feature type="signal peptide" evidence="1">
    <location>
        <begin position="1"/>
        <end position="31"/>
    </location>
</feature>
<dbReference type="Proteomes" id="UP001148313">
    <property type="component" value="Unassembled WGS sequence"/>
</dbReference>
<protein>
    <submittedName>
        <fullName evidence="3">Pilus assembly protein N-terminal domain-containing protein</fullName>
    </submittedName>
</protein>
<dbReference type="InterPro" id="IPR032789">
    <property type="entry name" value="T2SS-T3SS_pil_N"/>
</dbReference>
<comment type="caution">
    <text evidence="3">The sequence shown here is derived from an EMBL/GenBank/DDBJ whole genome shotgun (WGS) entry which is preliminary data.</text>
</comment>
<evidence type="ECO:0000259" key="2">
    <source>
        <dbReference type="Pfam" id="PF13629"/>
    </source>
</evidence>
<evidence type="ECO:0000313" key="3">
    <source>
        <dbReference type="EMBL" id="MDA4847947.1"/>
    </source>
</evidence>
<dbReference type="EMBL" id="JAPJZH010000017">
    <property type="protein sequence ID" value="MDA4847947.1"/>
    <property type="molecule type" value="Genomic_DNA"/>
</dbReference>
<keyword evidence="1" id="KW-0732">Signal</keyword>
<keyword evidence="4" id="KW-1185">Reference proteome</keyword>
<evidence type="ECO:0000313" key="4">
    <source>
        <dbReference type="Proteomes" id="UP001148313"/>
    </source>
</evidence>
<feature type="chain" id="PRO_5047255516" evidence="1">
    <location>
        <begin position="32"/>
        <end position="134"/>
    </location>
</feature>
<reference evidence="3" key="1">
    <citation type="submission" date="2022-11" db="EMBL/GenBank/DDBJ databases">
        <title>Hoeflea poritis sp. nov., isolated from scleractinian coral Porites lutea.</title>
        <authorList>
            <person name="Zhang G."/>
            <person name="Wei Q."/>
            <person name="Cai L."/>
        </authorList>
    </citation>
    <scope>NUCLEOTIDE SEQUENCE</scope>
    <source>
        <strain evidence="3">E7-10</strain>
    </source>
</reference>
<proteinExistence type="predicted"/>
<evidence type="ECO:0000256" key="1">
    <source>
        <dbReference type="SAM" id="SignalP"/>
    </source>
</evidence>
<sequence>MFKLLDMRMMARPIFALTVCTAALTSAIAPAEAENTIRVDLDYARIIKLDRPVSRVIVGNAEIADATVSDAQTIILTGKSFGTTNLVILDNDGNAIVDERVLVSLEDNNTVQIYRQDERTVMSCTPACEPLDLE</sequence>